<proteinExistence type="predicted"/>
<dbReference type="AlphaFoldDB" id="A0A974GY52"/>
<sequence length="120" mass="13645">MLRIPLEIVSQQCSTNICFFRLQTNMCKPIYRGDTGYIQKRLSLLGLIGRSKDDLFYFTEQPPPHNPLVPPPSLQDNRTPLFVSLSHIPGVWIIFPTSSSNTYCTSLVFALASERKQDRA</sequence>
<protein>
    <submittedName>
        <fullName evidence="1">Uncharacterized protein</fullName>
    </submittedName>
</protein>
<evidence type="ECO:0000313" key="1">
    <source>
        <dbReference type="EMBL" id="OCT55248.1"/>
    </source>
</evidence>
<dbReference type="Proteomes" id="UP000694892">
    <property type="component" value="Unassembled WGS sequence"/>
</dbReference>
<reference evidence="1" key="1">
    <citation type="submission" date="2016-05" db="EMBL/GenBank/DDBJ databases">
        <title>WGS assembly of Xenopus laevis.</title>
        <authorList>
            <person name="Session A."/>
            <person name="Uno Y."/>
            <person name="Kwon T."/>
            <person name="Chapman J."/>
            <person name="Toyoda A."/>
            <person name="Takahashi S."/>
            <person name="Fukui A."/>
            <person name="Hikosaka A."/>
            <person name="Putnam N."/>
            <person name="Stites J."/>
            <person name="Van Heeringen S."/>
            <person name="Quigley I."/>
            <person name="Heinz S."/>
            <person name="Hellsten U."/>
            <person name="Lyons J."/>
            <person name="Suzuki A."/>
            <person name="Kondo M."/>
            <person name="Ogino H."/>
            <person name="Ochi H."/>
            <person name="Bogdanovic O."/>
            <person name="Lister R."/>
            <person name="Georgiou G."/>
            <person name="Paranjpe S."/>
            <person name="Van Kruijsbergen I."/>
            <person name="Mozaffari S."/>
            <person name="Shu S."/>
            <person name="Schmutz J."/>
            <person name="Jenkins J."/>
            <person name="Grimwood J."/>
            <person name="Carlson J."/>
            <person name="Mitros T."/>
            <person name="Simakov O."/>
            <person name="Heald R."/>
            <person name="Miller K."/>
            <person name="Haudenschild C."/>
            <person name="Kuroki Y."/>
            <person name="Tanaka T."/>
            <person name="Michiue T."/>
            <person name="Watanabe M."/>
            <person name="Kinoshita T."/>
            <person name="Ohta Y."/>
            <person name="Mawaribuchi S."/>
            <person name="Suzuki Y."/>
            <person name="Haramoto Y."/>
            <person name="Yamamoto T."/>
            <person name="Takagi C."/>
            <person name="Kitzman J."/>
            <person name="Shendure J."/>
            <person name="Nakayama T."/>
            <person name="Izutsu Y."/>
            <person name="Robert J."/>
            <person name="Dichmann D."/>
            <person name="Flajnik M."/>
            <person name="Houston D."/>
            <person name="Marcotte E."/>
            <person name="Wallingford J."/>
            <person name="Ito Y."/>
            <person name="Asashima M."/>
            <person name="Ueno N."/>
            <person name="Matsuda Y."/>
            <person name="Jan Veenstra G."/>
            <person name="Fujiyama A."/>
            <person name="Harland R."/>
            <person name="Taira M."/>
            <person name="Rokhsar D.S."/>
        </authorList>
    </citation>
    <scope>NUCLEOTIDE SEQUENCE</scope>
    <source>
        <strain evidence="1">J</strain>
        <tissue evidence="1">Blood</tissue>
    </source>
</reference>
<name>A0A974GY52_XENLA</name>
<organism evidence="1">
    <name type="scientific">Xenopus laevis</name>
    <name type="common">African clawed frog</name>
    <dbReference type="NCBI Taxonomy" id="8355"/>
    <lineage>
        <taxon>Eukaryota</taxon>
        <taxon>Metazoa</taxon>
        <taxon>Chordata</taxon>
        <taxon>Craniata</taxon>
        <taxon>Vertebrata</taxon>
        <taxon>Euteleostomi</taxon>
        <taxon>Amphibia</taxon>
        <taxon>Batrachia</taxon>
        <taxon>Anura</taxon>
        <taxon>Pipoidea</taxon>
        <taxon>Pipidae</taxon>
        <taxon>Xenopodinae</taxon>
        <taxon>Xenopus</taxon>
        <taxon>Xenopus</taxon>
    </lineage>
</organism>
<dbReference type="EMBL" id="KV511339">
    <property type="protein sequence ID" value="OCT55248.1"/>
    <property type="molecule type" value="Genomic_DNA"/>
</dbReference>
<accession>A0A974GY52</accession>
<gene>
    <name evidence="1" type="ORF">XELAEV_18003534mg</name>
</gene>